<feature type="domain" description="DEAD-box RNA helicase Q" evidence="12">
    <location>
        <begin position="9"/>
        <end position="37"/>
    </location>
</feature>
<dbReference type="RefSeq" id="WP_200237670.1">
    <property type="nucleotide sequence ID" value="NZ_NRRV01000026.1"/>
</dbReference>
<evidence type="ECO:0000313" key="14">
    <source>
        <dbReference type="Proteomes" id="UP000748752"/>
    </source>
</evidence>
<feature type="short sequence motif" description="Q motif" evidence="8">
    <location>
        <begin position="9"/>
        <end position="37"/>
    </location>
</feature>
<evidence type="ECO:0000256" key="7">
    <source>
        <dbReference type="HAMAP-Rule" id="MF_00661"/>
    </source>
</evidence>
<evidence type="ECO:0000256" key="6">
    <source>
        <dbReference type="ARBA" id="ARBA00022884"/>
    </source>
</evidence>
<dbReference type="EC" id="3.6.4.13" evidence="7"/>
<evidence type="ECO:0000256" key="4">
    <source>
        <dbReference type="ARBA" id="ARBA00022806"/>
    </source>
</evidence>
<comment type="caution">
    <text evidence="13">The sequence shown here is derived from an EMBL/GenBank/DDBJ whole genome shotgun (WGS) entry which is preliminary data.</text>
</comment>
<dbReference type="PROSITE" id="PS00039">
    <property type="entry name" value="DEAD_ATP_HELICASE"/>
    <property type="match status" value="1"/>
</dbReference>
<evidence type="ECO:0000313" key="13">
    <source>
        <dbReference type="EMBL" id="MBK1631435.1"/>
    </source>
</evidence>
<evidence type="ECO:0000259" key="10">
    <source>
        <dbReference type="PROSITE" id="PS51192"/>
    </source>
</evidence>
<dbReference type="CDD" id="cd18787">
    <property type="entry name" value="SF2_C_DEAD"/>
    <property type="match status" value="1"/>
</dbReference>
<dbReference type="Proteomes" id="UP000748752">
    <property type="component" value="Unassembled WGS sequence"/>
</dbReference>
<dbReference type="SMART" id="SM00487">
    <property type="entry name" value="DEXDc"/>
    <property type="match status" value="1"/>
</dbReference>
<dbReference type="GO" id="GO:0004386">
    <property type="term" value="F:helicase activity"/>
    <property type="evidence" value="ECO:0007669"/>
    <property type="project" value="UniProtKB-KW"/>
</dbReference>
<dbReference type="CDD" id="cd00268">
    <property type="entry name" value="DEADc"/>
    <property type="match status" value="1"/>
</dbReference>
<evidence type="ECO:0000256" key="2">
    <source>
        <dbReference type="ARBA" id="ARBA00022741"/>
    </source>
</evidence>
<feature type="domain" description="Helicase C-terminal" evidence="11">
    <location>
        <begin position="246"/>
        <end position="393"/>
    </location>
</feature>
<dbReference type="PANTHER" id="PTHR47959">
    <property type="entry name" value="ATP-DEPENDENT RNA HELICASE RHLE-RELATED"/>
    <property type="match status" value="1"/>
</dbReference>
<dbReference type="PROSITE" id="PS51192">
    <property type="entry name" value="HELICASE_ATP_BIND_1"/>
    <property type="match status" value="1"/>
</dbReference>
<feature type="region of interest" description="Disordered" evidence="9">
    <location>
        <begin position="392"/>
        <end position="506"/>
    </location>
</feature>
<evidence type="ECO:0000256" key="1">
    <source>
        <dbReference type="ARBA" id="ARBA00022490"/>
    </source>
</evidence>
<dbReference type="Gene3D" id="3.40.50.300">
    <property type="entry name" value="P-loop containing nucleotide triphosphate hydrolases"/>
    <property type="match status" value="2"/>
</dbReference>
<dbReference type="InterPro" id="IPR044742">
    <property type="entry name" value="DEAD/DEAH_RhlB"/>
</dbReference>
<keyword evidence="6 7" id="KW-0694">RNA-binding</keyword>
<feature type="domain" description="Helicase ATP-binding" evidence="10">
    <location>
        <begin position="40"/>
        <end position="220"/>
    </location>
</feature>
<comment type="subunit">
    <text evidence="7">Component of the RNA degradosome, which is a multiprotein complex involved in RNA processing and mRNA degradation.</text>
</comment>
<dbReference type="PROSITE" id="PS51195">
    <property type="entry name" value="Q_MOTIF"/>
    <property type="match status" value="1"/>
</dbReference>
<sequence>MPHTHLTDVRFDSFDLDPRILQGLADAGFSHCTPIQAQALPLALAGQDVAGQAQTGTGKTAAFLVAGMQHLLTHPPAEQRAGPCQPRIVILAPTRELAVQIHRDAEVIGKHTDFKLGLVYGGTGYQQQRDDLAAGLDILIGTPGRLIDYFKQRVFDFRSVQVMVLDEADRMFDLGFIKDIRFVLRRLPSPTERLGMLFSATLSYRVTELAYEHMNDPQMVEIAPEQVTADRVQQTCYMVANDEKIPLLLGLVRLEGARIMVFVNTKREGERVWGYLEGNGVHAAMLSGDVPQKKRLKLLAQFTSGELPVMVATDVAARGLHIPNVSHVINYDLPDDAEDYVHRIGRTARAGEAGDAISFVCETYAFCLPDIEAYIGMKIPVAEVSADMLADVDPKSRVPAPRRPRDGRGGEGRGGRREPGGDARRGRGPRGRGKPGGGSGHRDAGQSGADAGASEQQGPQQAQQQPAAPGASGEAGKDGSGADDQAKPKKRRRRRRKPATDSAPAT</sequence>
<evidence type="ECO:0000259" key="12">
    <source>
        <dbReference type="PROSITE" id="PS51195"/>
    </source>
</evidence>
<feature type="compositionally biased region" description="Low complexity" evidence="9">
    <location>
        <begin position="445"/>
        <end position="474"/>
    </location>
</feature>
<comment type="subcellular location">
    <subcellularLocation>
        <location evidence="7">Cytoplasm</location>
    </subcellularLocation>
</comment>
<dbReference type="Pfam" id="PF00271">
    <property type="entry name" value="Helicase_C"/>
    <property type="match status" value="1"/>
</dbReference>
<dbReference type="InterPro" id="IPR000629">
    <property type="entry name" value="RNA-helicase_DEAD-box_CS"/>
</dbReference>
<comment type="catalytic activity">
    <reaction evidence="7">
        <text>ATP + H2O = ADP + phosphate + H(+)</text>
        <dbReference type="Rhea" id="RHEA:13065"/>
        <dbReference type="ChEBI" id="CHEBI:15377"/>
        <dbReference type="ChEBI" id="CHEBI:15378"/>
        <dbReference type="ChEBI" id="CHEBI:30616"/>
        <dbReference type="ChEBI" id="CHEBI:43474"/>
        <dbReference type="ChEBI" id="CHEBI:456216"/>
        <dbReference type="EC" id="3.6.4.13"/>
    </reaction>
</comment>
<organism evidence="13 14">
    <name type="scientific">Thiohalocapsa halophila</name>
    <dbReference type="NCBI Taxonomy" id="69359"/>
    <lineage>
        <taxon>Bacteria</taxon>
        <taxon>Pseudomonadati</taxon>
        <taxon>Pseudomonadota</taxon>
        <taxon>Gammaproteobacteria</taxon>
        <taxon>Chromatiales</taxon>
        <taxon>Chromatiaceae</taxon>
        <taxon>Thiohalocapsa</taxon>
    </lineage>
</organism>
<comment type="similarity">
    <text evidence="7">Belongs to the DEAD box helicase family. RhlB subfamily.</text>
</comment>
<gene>
    <name evidence="7" type="primary">rhlB</name>
    <name evidence="13" type="ORF">CKO31_11925</name>
</gene>
<dbReference type="HAMAP" id="MF_00661">
    <property type="entry name" value="DEAD_helicase_RhlB"/>
    <property type="match status" value="1"/>
</dbReference>
<proteinExistence type="inferred from homology"/>
<accession>A0ABS1CHT2</accession>
<dbReference type="EMBL" id="NRRV01000026">
    <property type="protein sequence ID" value="MBK1631435.1"/>
    <property type="molecule type" value="Genomic_DNA"/>
</dbReference>
<evidence type="ECO:0000256" key="8">
    <source>
        <dbReference type="PROSITE-ProRule" id="PRU00552"/>
    </source>
</evidence>
<evidence type="ECO:0000259" key="11">
    <source>
        <dbReference type="PROSITE" id="PS51194"/>
    </source>
</evidence>
<dbReference type="InterPro" id="IPR023554">
    <property type="entry name" value="RNA_helicase_ATP-dep_RhlB"/>
</dbReference>
<reference evidence="13 14" key="1">
    <citation type="journal article" date="2020" name="Microorganisms">
        <title>Osmotic Adaptation and Compatible Solute Biosynthesis of Phototrophic Bacteria as Revealed from Genome Analyses.</title>
        <authorList>
            <person name="Imhoff J.F."/>
            <person name="Rahn T."/>
            <person name="Kunzel S."/>
            <person name="Keller A."/>
            <person name="Neulinger S.C."/>
        </authorList>
    </citation>
    <scope>NUCLEOTIDE SEQUENCE [LARGE SCALE GENOMIC DNA]</scope>
    <source>
        <strain evidence="13 14">DSM 6210</strain>
    </source>
</reference>
<keyword evidence="1 7" id="KW-0963">Cytoplasm</keyword>
<keyword evidence="4 7" id="KW-0347">Helicase</keyword>
<keyword evidence="2 7" id="KW-0547">Nucleotide-binding</keyword>
<name>A0ABS1CHT2_9GAMM</name>
<keyword evidence="5 7" id="KW-0067">ATP-binding</keyword>
<dbReference type="SUPFAM" id="SSF52540">
    <property type="entry name" value="P-loop containing nucleoside triphosphate hydrolases"/>
    <property type="match status" value="1"/>
</dbReference>
<comment type="function">
    <text evidence="7">DEAD-box RNA helicase involved in RNA degradation. Has RNA-dependent ATPase activity and unwinds double-stranded RNA.</text>
</comment>
<dbReference type="Pfam" id="PF00270">
    <property type="entry name" value="DEAD"/>
    <property type="match status" value="1"/>
</dbReference>
<evidence type="ECO:0000256" key="9">
    <source>
        <dbReference type="SAM" id="MobiDB-lite"/>
    </source>
</evidence>
<dbReference type="InterPro" id="IPR014014">
    <property type="entry name" value="RNA_helicase_DEAD_Q_motif"/>
</dbReference>
<dbReference type="InterPro" id="IPR014001">
    <property type="entry name" value="Helicase_ATP-bd"/>
</dbReference>
<feature type="compositionally biased region" description="Basic residues" evidence="9">
    <location>
        <begin position="488"/>
        <end position="497"/>
    </location>
</feature>
<dbReference type="InterPro" id="IPR011545">
    <property type="entry name" value="DEAD/DEAH_box_helicase_dom"/>
</dbReference>
<evidence type="ECO:0000256" key="5">
    <source>
        <dbReference type="ARBA" id="ARBA00022840"/>
    </source>
</evidence>
<dbReference type="PROSITE" id="PS51194">
    <property type="entry name" value="HELICASE_CTER"/>
    <property type="match status" value="1"/>
</dbReference>
<keyword evidence="14" id="KW-1185">Reference proteome</keyword>
<dbReference type="SMART" id="SM00490">
    <property type="entry name" value="HELICc"/>
    <property type="match status" value="1"/>
</dbReference>
<dbReference type="PANTHER" id="PTHR47959:SF10">
    <property type="entry name" value="ATP-DEPENDENT RNA HELICASE RHLB"/>
    <property type="match status" value="1"/>
</dbReference>
<feature type="compositionally biased region" description="Basic and acidic residues" evidence="9">
    <location>
        <begin position="403"/>
        <end position="425"/>
    </location>
</feature>
<keyword evidence="3 7" id="KW-0378">Hydrolase</keyword>
<dbReference type="InterPro" id="IPR027417">
    <property type="entry name" value="P-loop_NTPase"/>
</dbReference>
<protein>
    <recommendedName>
        <fullName evidence="7">ATP-dependent RNA helicase RhlB</fullName>
        <ecNumber evidence="7">3.6.4.13</ecNumber>
    </recommendedName>
</protein>
<dbReference type="InterPro" id="IPR050079">
    <property type="entry name" value="DEAD_box_RNA_helicase"/>
</dbReference>
<dbReference type="InterPro" id="IPR001650">
    <property type="entry name" value="Helicase_C-like"/>
</dbReference>
<evidence type="ECO:0000256" key="3">
    <source>
        <dbReference type="ARBA" id="ARBA00022801"/>
    </source>
</evidence>